<dbReference type="GO" id="GO:0034272">
    <property type="term" value="C:phosphatidylinositol 3-kinase complex, class III, type II"/>
    <property type="evidence" value="ECO:0007669"/>
    <property type="project" value="TreeGrafter"/>
</dbReference>
<dbReference type="InterPro" id="IPR045162">
    <property type="entry name" value="Vps15-like"/>
</dbReference>
<dbReference type="Gene3D" id="1.10.510.10">
    <property type="entry name" value="Transferase(Phosphotransferase) domain 1"/>
    <property type="match status" value="1"/>
</dbReference>
<dbReference type="STRING" id="905079.L1JKJ6"/>
<reference evidence="3 5" key="1">
    <citation type="journal article" date="2012" name="Nature">
        <title>Algal genomes reveal evolutionary mosaicism and the fate of nucleomorphs.</title>
        <authorList>
            <consortium name="DOE Joint Genome Institute"/>
            <person name="Curtis B.A."/>
            <person name="Tanifuji G."/>
            <person name="Burki F."/>
            <person name="Gruber A."/>
            <person name="Irimia M."/>
            <person name="Maruyama S."/>
            <person name="Arias M.C."/>
            <person name="Ball S.G."/>
            <person name="Gile G.H."/>
            <person name="Hirakawa Y."/>
            <person name="Hopkins J.F."/>
            <person name="Kuo A."/>
            <person name="Rensing S.A."/>
            <person name="Schmutz J."/>
            <person name="Symeonidi A."/>
            <person name="Elias M."/>
            <person name="Eveleigh R.J."/>
            <person name="Herman E.K."/>
            <person name="Klute M.J."/>
            <person name="Nakayama T."/>
            <person name="Obornik M."/>
            <person name="Reyes-Prieto A."/>
            <person name="Armbrust E.V."/>
            <person name="Aves S.J."/>
            <person name="Beiko R.G."/>
            <person name="Coutinho P."/>
            <person name="Dacks J.B."/>
            <person name="Durnford D.G."/>
            <person name="Fast N.M."/>
            <person name="Green B.R."/>
            <person name="Grisdale C.J."/>
            <person name="Hempel F."/>
            <person name="Henrissat B."/>
            <person name="Hoppner M.P."/>
            <person name="Ishida K."/>
            <person name="Kim E."/>
            <person name="Koreny L."/>
            <person name="Kroth P.G."/>
            <person name="Liu Y."/>
            <person name="Malik S.B."/>
            <person name="Maier U.G."/>
            <person name="McRose D."/>
            <person name="Mock T."/>
            <person name="Neilson J.A."/>
            <person name="Onodera N.T."/>
            <person name="Poole A.M."/>
            <person name="Pritham E.J."/>
            <person name="Richards T.A."/>
            <person name="Rocap G."/>
            <person name="Roy S.W."/>
            <person name="Sarai C."/>
            <person name="Schaack S."/>
            <person name="Shirato S."/>
            <person name="Slamovits C.H."/>
            <person name="Spencer D.F."/>
            <person name="Suzuki S."/>
            <person name="Worden A.Z."/>
            <person name="Zauner S."/>
            <person name="Barry K."/>
            <person name="Bell C."/>
            <person name="Bharti A.K."/>
            <person name="Crow J.A."/>
            <person name="Grimwood J."/>
            <person name="Kramer R."/>
            <person name="Lindquist E."/>
            <person name="Lucas S."/>
            <person name="Salamov A."/>
            <person name="McFadden G.I."/>
            <person name="Lane C.E."/>
            <person name="Keeling P.J."/>
            <person name="Gray M.W."/>
            <person name="Grigoriev I.V."/>
            <person name="Archibald J.M."/>
        </authorList>
    </citation>
    <scope>NUCLEOTIDE SEQUENCE</scope>
    <source>
        <strain evidence="3 5">CCMP2712</strain>
    </source>
</reference>
<dbReference type="GO" id="GO:0005524">
    <property type="term" value="F:ATP binding"/>
    <property type="evidence" value="ECO:0007669"/>
    <property type="project" value="InterPro"/>
</dbReference>
<dbReference type="PROSITE" id="PS00108">
    <property type="entry name" value="PROTEIN_KINASE_ST"/>
    <property type="match status" value="1"/>
</dbReference>
<reference evidence="4" key="3">
    <citation type="submission" date="2015-06" db="UniProtKB">
        <authorList>
            <consortium name="EnsemblProtists"/>
        </authorList>
    </citation>
    <scope>IDENTIFICATION</scope>
</reference>
<evidence type="ECO:0000259" key="2">
    <source>
        <dbReference type="PROSITE" id="PS50011"/>
    </source>
</evidence>
<dbReference type="SMART" id="SM00220">
    <property type="entry name" value="S_TKc"/>
    <property type="match status" value="1"/>
</dbReference>
<feature type="domain" description="Protein kinase" evidence="2">
    <location>
        <begin position="15"/>
        <end position="291"/>
    </location>
</feature>
<dbReference type="GO" id="GO:0045324">
    <property type="term" value="P:late endosome to vacuole transport"/>
    <property type="evidence" value="ECO:0007669"/>
    <property type="project" value="InterPro"/>
</dbReference>
<dbReference type="GO" id="GO:0034271">
    <property type="term" value="C:phosphatidylinositol 3-kinase complex, class III, type I"/>
    <property type="evidence" value="ECO:0007669"/>
    <property type="project" value="TreeGrafter"/>
</dbReference>
<dbReference type="GO" id="GO:0004674">
    <property type="term" value="F:protein serine/threonine kinase activity"/>
    <property type="evidence" value="ECO:0007669"/>
    <property type="project" value="InterPro"/>
</dbReference>
<protein>
    <recommendedName>
        <fullName evidence="2">Protein kinase domain-containing protein</fullName>
    </recommendedName>
</protein>
<dbReference type="RefSeq" id="XP_005835595.1">
    <property type="nucleotide sequence ID" value="XM_005835538.1"/>
</dbReference>
<dbReference type="InterPro" id="IPR000719">
    <property type="entry name" value="Prot_kinase_dom"/>
</dbReference>
<dbReference type="Proteomes" id="UP000011087">
    <property type="component" value="Unassembled WGS sequence"/>
</dbReference>
<sequence>MSELPKADGEGGEGIIFGSVLGGGRFLKTLQCWRRGSMVVVKAYSKRDMNQSLREYGERLESIRERLQAIPHPNVLPFVWFPETQRAAFLVRAYVHRSLRERMASRPLLTRVERQWFTFQLLTALEQCESVGLVHGDVKSSNILVTSWNWLVLSDLTGLKPGYIPEDNPADLSYFFDDDYHKRCYVAPERFFHSSAPEGSRYKEGMTCAIDIFSSGCVIAELFLGGESIFSLSQLLAYRRREYDPSLKLGEIKDAAVREMAGIMISLDPSERKLASSYLREYEGRAFPAYFR</sequence>
<dbReference type="HOGENOM" id="CLU_954558_0_0_1"/>
<dbReference type="AlphaFoldDB" id="L1JKJ6"/>
<reference evidence="5" key="2">
    <citation type="submission" date="2012-11" db="EMBL/GenBank/DDBJ databases">
        <authorList>
            <person name="Kuo A."/>
            <person name="Curtis B.A."/>
            <person name="Tanifuji G."/>
            <person name="Burki F."/>
            <person name="Gruber A."/>
            <person name="Irimia M."/>
            <person name="Maruyama S."/>
            <person name="Arias M.C."/>
            <person name="Ball S.G."/>
            <person name="Gile G.H."/>
            <person name="Hirakawa Y."/>
            <person name="Hopkins J.F."/>
            <person name="Rensing S.A."/>
            <person name="Schmutz J."/>
            <person name="Symeonidi A."/>
            <person name="Elias M."/>
            <person name="Eveleigh R.J."/>
            <person name="Herman E.K."/>
            <person name="Klute M.J."/>
            <person name="Nakayama T."/>
            <person name="Obornik M."/>
            <person name="Reyes-Prieto A."/>
            <person name="Armbrust E.V."/>
            <person name="Aves S.J."/>
            <person name="Beiko R.G."/>
            <person name="Coutinho P."/>
            <person name="Dacks J.B."/>
            <person name="Durnford D.G."/>
            <person name="Fast N.M."/>
            <person name="Green B.R."/>
            <person name="Grisdale C."/>
            <person name="Hempe F."/>
            <person name="Henrissat B."/>
            <person name="Hoppner M.P."/>
            <person name="Ishida K.-I."/>
            <person name="Kim E."/>
            <person name="Koreny L."/>
            <person name="Kroth P.G."/>
            <person name="Liu Y."/>
            <person name="Malik S.-B."/>
            <person name="Maier U.G."/>
            <person name="McRose D."/>
            <person name="Mock T."/>
            <person name="Neilson J.A."/>
            <person name="Onodera N.T."/>
            <person name="Poole A.M."/>
            <person name="Pritham E.J."/>
            <person name="Richards T.A."/>
            <person name="Rocap G."/>
            <person name="Roy S.W."/>
            <person name="Sarai C."/>
            <person name="Schaack S."/>
            <person name="Shirato S."/>
            <person name="Slamovits C.H."/>
            <person name="Spencer D.F."/>
            <person name="Suzuki S."/>
            <person name="Worden A.Z."/>
            <person name="Zauner S."/>
            <person name="Barry K."/>
            <person name="Bell C."/>
            <person name="Bharti A.K."/>
            <person name="Crow J.A."/>
            <person name="Grimwood J."/>
            <person name="Kramer R."/>
            <person name="Lindquist E."/>
            <person name="Lucas S."/>
            <person name="Salamov A."/>
            <person name="McFadden G.I."/>
            <person name="Lane C.E."/>
            <person name="Keeling P.J."/>
            <person name="Gray M.W."/>
            <person name="Grigoriev I.V."/>
            <person name="Archibald J.M."/>
        </authorList>
    </citation>
    <scope>NUCLEOTIDE SEQUENCE</scope>
    <source>
        <strain evidence="5">CCMP2712</strain>
    </source>
</reference>
<evidence type="ECO:0000313" key="4">
    <source>
        <dbReference type="EnsemblProtists" id="EKX48615"/>
    </source>
</evidence>
<dbReference type="EnsemblProtists" id="EKX48615">
    <property type="protein sequence ID" value="EKX48615"/>
    <property type="gene ID" value="GUITHDRAFT_136712"/>
</dbReference>
<dbReference type="GO" id="GO:0016236">
    <property type="term" value="P:macroautophagy"/>
    <property type="evidence" value="ECO:0007669"/>
    <property type="project" value="InterPro"/>
</dbReference>
<dbReference type="KEGG" id="gtt:GUITHDRAFT_136712"/>
<dbReference type="PANTHER" id="PTHR17583">
    <property type="entry name" value="PHOSPHOINOSITIDE 3-KINASE REGULATORY SUBUNIT 4"/>
    <property type="match status" value="1"/>
</dbReference>
<dbReference type="InterPro" id="IPR008271">
    <property type="entry name" value="Ser/Thr_kinase_AS"/>
</dbReference>
<dbReference type="InterPro" id="IPR011009">
    <property type="entry name" value="Kinase-like_dom_sf"/>
</dbReference>
<dbReference type="GO" id="GO:0071561">
    <property type="term" value="C:nucleus-vacuole junction"/>
    <property type="evidence" value="ECO:0007669"/>
    <property type="project" value="TreeGrafter"/>
</dbReference>
<organism evidence="3">
    <name type="scientific">Guillardia theta (strain CCMP2712)</name>
    <name type="common">Cryptophyte</name>
    <dbReference type="NCBI Taxonomy" id="905079"/>
    <lineage>
        <taxon>Eukaryota</taxon>
        <taxon>Cryptophyceae</taxon>
        <taxon>Pyrenomonadales</taxon>
        <taxon>Geminigeraceae</taxon>
        <taxon>Guillardia</taxon>
    </lineage>
</organism>
<dbReference type="SUPFAM" id="SSF56112">
    <property type="entry name" value="Protein kinase-like (PK-like)"/>
    <property type="match status" value="1"/>
</dbReference>
<evidence type="ECO:0000313" key="5">
    <source>
        <dbReference type="Proteomes" id="UP000011087"/>
    </source>
</evidence>
<dbReference type="EMBL" id="JH992985">
    <property type="protein sequence ID" value="EKX48615.1"/>
    <property type="molecule type" value="Genomic_DNA"/>
</dbReference>
<dbReference type="GO" id="GO:0006623">
    <property type="term" value="P:protein targeting to vacuole"/>
    <property type="evidence" value="ECO:0007669"/>
    <property type="project" value="TreeGrafter"/>
</dbReference>
<dbReference type="OrthoDB" id="242910at2759"/>
<dbReference type="eggNOG" id="KOG1240">
    <property type="taxonomic scope" value="Eukaryota"/>
</dbReference>
<proteinExistence type="predicted"/>
<dbReference type="GO" id="GO:0005770">
    <property type="term" value="C:late endosome"/>
    <property type="evidence" value="ECO:0007669"/>
    <property type="project" value="TreeGrafter"/>
</dbReference>
<dbReference type="Pfam" id="PF00069">
    <property type="entry name" value="Pkinase"/>
    <property type="match status" value="1"/>
</dbReference>
<accession>L1JKJ6</accession>
<name>L1JKJ6_GUITC</name>
<dbReference type="PANTHER" id="PTHR17583:SF0">
    <property type="entry name" value="PHOSPHOINOSITIDE 3-KINASE REGULATORY SUBUNIT 4"/>
    <property type="match status" value="1"/>
</dbReference>
<evidence type="ECO:0000256" key="1">
    <source>
        <dbReference type="ARBA" id="ARBA00022574"/>
    </source>
</evidence>
<dbReference type="GeneID" id="17305127"/>
<dbReference type="PaxDb" id="55529-EKX48615"/>
<keyword evidence="1" id="KW-0853">WD repeat</keyword>
<evidence type="ECO:0000313" key="3">
    <source>
        <dbReference type="EMBL" id="EKX48615.1"/>
    </source>
</evidence>
<dbReference type="PROSITE" id="PS50011">
    <property type="entry name" value="PROTEIN_KINASE_DOM"/>
    <property type="match status" value="1"/>
</dbReference>
<dbReference type="OMA" id="ELTHAMD"/>
<gene>
    <name evidence="3" type="ORF">GUITHDRAFT_136712</name>
</gene>
<keyword evidence="5" id="KW-1185">Reference proteome</keyword>